<dbReference type="PROSITE" id="PS00523">
    <property type="entry name" value="SULFATASE_1"/>
    <property type="match status" value="1"/>
</dbReference>
<keyword evidence="2" id="KW-0479">Metal-binding</keyword>
<evidence type="ECO:0000256" key="2">
    <source>
        <dbReference type="ARBA" id="ARBA00022723"/>
    </source>
</evidence>
<accession>A0A7T0LJS7</accession>
<comment type="similarity">
    <text evidence="1">Belongs to the sulfatase family.</text>
</comment>
<evidence type="ECO:0000313" key="7">
    <source>
        <dbReference type="Proteomes" id="UP000594637"/>
    </source>
</evidence>
<dbReference type="Gene3D" id="3.40.720.10">
    <property type="entry name" value="Alkaline Phosphatase, subunit A"/>
    <property type="match status" value="1"/>
</dbReference>
<dbReference type="SUPFAM" id="SSF53649">
    <property type="entry name" value="Alkaline phosphatase-like"/>
    <property type="match status" value="1"/>
</dbReference>
<dbReference type="PROSITE" id="PS00149">
    <property type="entry name" value="SULFATASE_2"/>
    <property type="match status" value="1"/>
</dbReference>
<gene>
    <name evidence="6" type="ORF">ID810_07930</name>
</gene>
<evidence type="ECO:0000256" key="3">
    <source>
        <dbReference type="ARBA" id="ARBA00022801"/>
    </source>
</evidence>
<dbReference type="InterPro" id="IPR000917">
    <property type="entry name" value="Sulfatase_N"/>
</dbReference>
<feature type="domain" description="Sulfatase N-terminal" evidence="5">
    <location>
        <begin position="19"/>
        <end position="354"/>
    </location>
</feature>
<organism evidence="6 7">
    <name type="scientific">Actinomyces respiraculi</name>
    <dbReference type="NCBI Taxonomy" id="2744574"/>
    <lineage>
        <taxon>Bacteria</taxon>
        <taxon>Bacillati</taxon>
        <taxon>Actinomycetota</taxon>
        <taxon>Actinomycetes</taxon>
        <taxon>Actinomycetales</taxon>
        <taxon>Actinomycetaceae</taxon>
        <taxon>Actinomyces</taxon>
    </lineage>
</organism>
<keyword evidence="6" id="KW-0808">Transferase</keyword>
<keyword evidence="4" id="KW-0106">Calcium</keyword>
<dbReference type="GO" id="GO:0004065">
    <property type="term" value="F:arylsulfatase activity"/>
    <property type="evidence" value="ECO:0007669"/>
    <property type="project" value="TreeGrafter"/>
</dbReference>
<evidence type="ECO:0000256" key="4">
    <source>
        <dbReference type="ARBA" id="ARBA00022837"/>
    </source>
</evidence>
<evidence type="ECO:0000256" key="1">
    <source>
        <dbReference type="ARBA" id="ARBA00008779"/>
    </source>
</evidence>
<dbReference type="Pfam" id="PF00884">
    <property type="entry name" value="Sulfatase"/>
    <property type="match status" value="1"/>
</dbReference>
<dbReference type="KEGG" id="arep:ID810_07930"/>
<dbReference type="InterPro" id="IPR017850">
    <property type="entry name" value="Alkaline_phosphatase_core_sf"/>
</dbReference>
<dbReference type="InterPro" id="IPR024607">
    <property type="entry name" value="Sulfatase_CS"/>
</dbReference>
<protein>
    <submittedName>
        <fullName evidence="6">Sulfatase-like hydrolase/transferase</fullName>
    </submittedName>
</protein>
<reference evidence="6 7" key="1">
    <citation type="submission" date="2020-11" db="EMBL/GenBank/DDBJ databases">
        <title>Actinomyces sp. ZJ750.</title>
        <authorList>
            <person name="Zhou J."/>
        </authorList>
    </citation>
    <scope>NUCLEOTIDE SEQUENCE [LARGE SCALE GENOMIC DNA]</scope>
    <source>
        <strain evidence="6 7">ZJ750</strain>
    </source>
</reference>
<evidence type="ECO:0000259" key="5">
    <source>
        <dbReference type="Pfam" id="PF00884"/>
    </source>
</evidence>
<dbReference type="PANTHER" id="PTHR42693:SF33">
    <property type="entry name" value="ARYLSULFATASE"/>
    <property type="match status" value="1"/>
</dbReference>
<proteinExistence type="inferred from homology"/>
<evidence type="ECO:0000313" key="6">
    <source>
        <dbReference type="EMBL" id="QPL04706.1"/>
    </source>
</evidence>
<name>A0A7T0LJS7_9ACTO</name>
<dbReference type="PANTHER" id="PTHR42693">
    <property type="entry name" value="ARYLSULFATASE FAMILY MEMBER"/>
    <property type="match status" value="1"/>
</dbReference>
<keyword evidence="3 6" id="KW-0378">Hydrolase</keyword>
<dbReference type="RefSeq" id="WP_166856864.1">
    <property type="nucleotide sequence ID" value="NZ_CP063989.1"/>
</dbReference>
<dbReference type="InterPro" id="IPR050738">
    <property type="entry name" value="Sulfatase"/>
</dbReference>
<dbReference type="GO" id="GO:0016740">
    <property type="term" value="F:transferase activity"/>
    <property type="evidence" value="ECO:0007669"/>
    <property type="project" value="UniProtKB-KW"/>
</dbReference>
<sequence length="493" mass="54718">MSTTENNENNQTSTTPLSFLFVLTDDQGPWATSRYWPELITPTLDEIAEHATVFENYYCASPVCSPARASLMTGYMPSAHGVHDWLVGGRHPDDREETFLEGMATLPEVLHEAGYVTAMSGKWHVGTSQHPAPGFDLWYAHRYGGGPYYNAPIWTSDGQEAEEPRYFTDAIAEEACQMIAQIASRTGADGARPPFYLQVSFTAPHSPWLNNHPAELTDLYADTDFPSVPREEPHPWTKTYDDFAAAFADPVPSLRGYAASLTGVDRAVRSLLDSLEEHGLAESTVIIYMADNGFSCGHHGLWGKGNGTFPLNFWENSVRVPCVISLPGQDKTRVVEQCVSACSFFDTLCELAGISVEPDPLRGAGSVAALLRGEAEAEEPVVVYDEYGGGRMIRKGAYKFVDRYDGPREFYDLDADPLERENLADLPSRAAVVRELSDELHEWFRDHETATERAYHREVRGRGQVHPPRDGYDDARTYVLGEKSMDGVDKMVG</sequence>
<dbReference type="AlphaFoldDB" id="A0A7T0LJS7"/>
<dbReference type="Proteomes" id="UP000594637">
    <property type="component" value="Chromosome"/>
</dbReference>
<keyword evidence="7" id="KW-1185">Reference proteome</keyword>
<dbReference type="GO" id="GO:0046872">
    <property type="term" value="F:metal ion binding"/>
    <property type="evidence" value="ECO:0007669"/>
    <property type="project" value="UniProtKB-KW"/>
</dbReference>
<dbReference type="EMBL" id="CP063989">
    <property type="protein sequence ID" value="QPL04706.1"/>
    <property type="molecule type" value="Genomic_DNA"/>
</dbReference>